<dbReference type="EMBL" id="CP136584">
    <property type="protein sequence ID" value="WOE67648.1"/>
    <property type="molecule type" value="Genomic_DNA"/>
</dbReference>
<accession>A0ABZ0FDI7</accession>
<protein>
    <submittedName>
        <fullName evidence="1">Uncharacterized protein</fullName>
    </submittedName>
</protein>
<reference evidence="1 2" key="1">
    <citation type="submission" date="2023-10" db="EMBL/GenBank/DDBJ databases">
        <title>Genome analysis of psychrotrophic aerobic bacterium Aeromonas allosaccharophila BIM B-1809 isolated from infected fish.</title>
        <authorList>
            <person name="Leanovich S.I."/>
            <person name="Sidarenka A.V."/>
            <person name="Akhremchuk A.E."/>
            <person name="Sikolenko M.A."/>
            <person name="Valentovich L.N."/>
        </authorList>
    </citation>
    <scope>NUCLEOTIDE SEQUENCE [LARGE SCALE GENOMIC DNA]</scope>
    <source>
        <strain evidence="1 2">BIM B-1809</strain>
    </source>
</reference>
<evidence type="ECO:0000313" key="1">
    <source>
        <dbReference type="EMBL" id="WOE67648.1"/>
    </source>
</evidence>
<organism evidence="1 2">
    <name type="scientific">Aeromonas allosaccharophila</name>
    <dbReference type="NCBI Taxonomy" id="656"/>
    <lineage>
        <taxon>Bacteria</taxon>
        <taxon>Pseudomonadati</taxon>
        <taxon>Pseudomonadota</taxon>
        <taxon>Gammaproteobacteria</taxon>
        <taxon>Aeromonadales</taxon>
        <taxon>Aeromonadaceae</taxon>
        <taxon>Aeromonas</taxon>
    </lineage>
</organism>
<gene>
    <name evidence="1" type="ORF">RY972_06165</name>
</gene>
<proteinExistence type="predicted"/>
<keyword evidence="2" id="KW-1185">Reference proteome</keyword>
<dbReference type="RefSeq" id="WP_317103691.1">
    <property type="nucleotide sequence ID" value="NZ_CP136584.1"/>
</dbReference>
<evidence type="ECO:0000313" key="2">
    <source>
        <dbReference type="Proteomes" id="UP001302667"/>
    </source>
</evidence>
<dbReference type="Proteomes" id="UP001302667">
    <property type="component" value="Chromosome"/>
</dbReference>
<sequence>MEDKVEVEHYKTINGKNAIRILRNENYYKNLINELEKKQSKIEGHKILCLSIEEYDDLNAEIDILLYHIFLVDSDDNLSKEISELKQLNPEIDYYEVIEPRITDDKCSQPLH</sequence>
<name>A0ABZ0FDI7_9GAMM</name>